<dbReference type="Proteomes" id="UP000266861">
    <property type="component" value="Unassembled WGS sequence"/>
</dbReference>
<name>A0A397HQS8_9GLOM</name>
<dbReference type="AlphaFoldDB" id="A0A397HQS8"/>
<evidence type="ECO:0000313" key="2">
    <source>
        <dbReference type="Proteomes" id="UP000266861"/>
    </source>
</evidence>
<accession>A0A397HQS8</accession>
<dbReference type="OrthoDB" id="4134378at2759"/>
<reference evidence="1 2" key="1">
    <citation type="submission" date="2018-08" db="EMBL/GenBank/DDBJ databases">
        <title>Genome and evolution of the arbuscular mycorrhizal fungus Diversispora epigaea (formerly Glomus versiforme) and its bacterial endosymbionts.</title>
        <authorList>
            <person name="Sun X."/>
            <person name="Fei Z."/>
            <person name="Harrison M."/>
        </authorList>
    </citation>
    <scope>NUCLEOTIDE SEQUENCE [LARGE SCALE GENOMIC DNA]</scope>
    <source>
        <strain evidence="1 2">IT104</strain>
    </source>
</reference>
<organism evidence="1 2">
    <name type="scientific">Diversispora epigaea</name>
    <dbReference type="NCBI Taxonomy" id="1348612"/>
    <lineage>
        <taxon>Eukaryota</taxon>
        <taxon>Fungi</taxon>
        <taxon>Fungi incertae sedis</taxon>
        <taxon>Mucoromycota</taxon>
        <taxon>Glomeromycotina</taxon>
        <taxon>Glomeromycetes</taxon>
        <taxon>Diversisporales</taxon>
        <taxon>Diversisporaceae</taxon>
        <taxon>Diversispora</taxon>
    </lineage>
</organism>
<gene>
    <name evidence="1" type="ORF">Glove_318g40</name>
</gene>
<sequence length="89" mass="10486">MKICNGLQPKIPFQTPKLITRMIMSWDAHVRQRSTFGESKNKLKNYHNDYNDYLKGKNKDSEIGIQIKKLKNFHLPKPRNDENLEGTKN</sequence>
<dbReference type="EMBL" id="PQFF01000290">
    <property type="protein sequence ID" value="RHZ65267.1"/>
    <property type="molecule type" value="Genomic_DNA"/>
</dbReference>
<protein>
    <submittedName>
        <fullName evidence="1">Uncharacterized protein</fullName>
    </submittedName>
</protein>
<evidence type="ECO:0000313" key="1">
    <source>
        <dbReference type="EMBL" id="RHZ65267.1"/>
    </source>
</evidence>
<proteinExistence type="predicted"/>
<comment type="caution">
    <text evidence="1">The sequence shown here is derived from an EMBL/GenBank/DDBJ whole genome shotgun (WGS) entry which is preliminary data.</text>
</comment>
<keyword evidence="2" id="KW-1185">Reference proteome</keyword>